<accession>A0ABS8NMJ5</accession>
<dbReference type="Proteomes" id="UP001430306">
    <property type="component" value="Unassembled WGS sequence"/>
</dbReference>
<organism evidence="1 2">
    <name type="scientific">Rhodopirellula halodulae</name>
    <dbReference type="NCBI Taxonomy" id="2894198"/>
    <lineage>
        <taxon>Bacteria</taxon>
        <taxon>Pseudomonadati</taxon>
        <taxon>Planctomycetota</taxon>
        <taxon>Planctomycetia</taxon>
        <taxon>Pirellulales</taxon>
        <taxon>Pirellulaceae</taxon>
        <taxon>Rhodopirellula</taxon>
    </lineage>
</organism>
<protein>
    <submittedName>
        <fullName evidence="1">Pilus assembly protein N-terminal domain-containing protein</fullName>
    </submittedName>
</protein>
<evidence type="ECO:0000313" key="1">
    <source>
        <dbReference type="EMBL" id="MCC9644152.1"/>
    </source>
</evidence>
<gene>
    <name evidence="1" type="ORF">LOC71_17865</name>
</gene>
<reference evidence="1" key="1">
    <citation type="submission" date="2021-11" db="EMBL/GenBank/DDBJ databases">
        <title>Genome sequence.</title>
        <authorList>
            <person name="Sun Q."/>
        </authorList>
    </citation>
    <scope>NUCLEOTIDE SEQUENCE</scope>
    <source>
        <strain evidence="1">JC740</strain>
    </source>
</reference>
<dbReference type="RefSeq" id="WP_230275270.1">
    <property type="nucleotide sequence ID" value="NZ_JAJKFW010000025.1"/>
</dbReference>
<dbReference type="EMBL" id="JAJKFW010000025">
    <property type="protein sequence ID" value="MCC9644152.1"/>
    <property type="molecule type" value="Genomic_DNA"/>
</dbReference>
<name>A0ABS8NMJ5_9BACT</name>
<proteinExistence type="predicted"/>
<evidence type="ECO:0000313" key="2">
    <source>
        <dbReference type="Proteomes" id="UP001430306"/>
    </source>
</evidence>
<keyword evidence="2" id="KW-1185">Reference proteome</keyword>
<sequence>MLIGKTVKPMGSTRSVCICKRERLARWLTQTVVAGGCLAASQLITQPLMADEASQALPPIRLVSGTIHSNPFVALSQSSKEGAAGSRVNLIQSNGNVTADGHAVLHPIRQTSDQSMSEIKLKSIGTAVGLLPIGAPATEHQPLVVEPAPVPQPKINPHAQPDYDRVQSNEMVMVAPSMAAAPQQHASVQTPLTNIPAEPVWQPAMQPVAAPVDAPAETAVAAPFEPALPAVSTTDTAASEPIEFSLNDASGFENESAEDVSLSFSDFDEPSLDRSLASDVEEGVVADEVRLPEAVKLPEPFNITSAKKVELPATPLVSKETLPRLPLPVHINSPTSLMAEQAPAAPRMPVKIETPSSLESVKMDPAPTAPRHRAAVAVEAPPMVAVAKRKASKAAAASRVSAAPIVPAALAGHRDSMNTMMASQQLPVDESITATVQCEAEDVTSLSVDGIIRGVTVDDESIAQVISTNSRHLRLIGIRPGTTRVMVERLEEGSQEPVREIYLLNIASAAKQNARSSQQEQSLMSVIEDKYRTASVQLTRQDDRILVEGACDSVEDAKQIVRLIRKTYLVPVEDQLIIR</sequence>
<comment type="caution">
    <text evidence="1">The sequence shown here is derived from an EMBL/GenBank/DDBJ whole genome shotgun (WGS) entry which is preliminary data.</text>
</comment>